<dbReference type="InParanoid" id="A0A667Z302"/>
<dbReference type="GO" id="GO:0008285">
    <property type="term" value="P:negative regulation of cell population proliferation"/>
    <property type="evidence" value="ECO:0007669"/>
    <property type="project" value="InterPro"/>
</dbReference>
<evidence type="ECO:0000259" key="2">
    <source>
        <dbReference type="Pfam" id="PF23277"/>
    </source>
</evidence>
<dbReference type="Gene3D" id="2.60.40.10">
    <property type="entry name" value="Immunoglobulins"/>
    <property type="match status" value="3"/>
</dbReference>
<dbReference type="GeneTree" id="ENSGT00390000006098"/>
<dbReference type="GO" id="GO:0005737">
    <property type="term" value="C:cytoplasm"/>
    <property type="evidence" value="ECO:0007669"/>
    <property type="project" value="TreeGrafter"/>
</dbReference>
<dbReference type="Proteomes" id="UP000472263">
    <property type="component" value="Chromosome 20"/>
</dbReference>
<proteinExistence type="predicted"/>
<dbReference type="AlphaFoldDB" id="A0A667Z302"/>
<feature type="region of interest" description="Disordered" evidence="1">
    <location>
        <begin position="188"/>
        <end position="213"/>
    </location>
</feature>
<dbReference type="Pfam" id="PF23277">
    <property type="entry name" value="Ig_Dlec1_1"/>
    <property type="match status" value="1"/>
</dbReference>
<evidence type="ECO:0000313" key="4">
    <source>
        <dbReference type="Proteomes" id="UP000472263"/>
    </source>
</evidence>
<protein>
    <recommendedName>
        <fullName evidence="2">Deleted in lung and esophageal cancer protein 1 Ig-like domain-containing protein</fullName>
    </recommendedName>
</protein>
<dbReference type="InterPro" id="IPR013783">
    <property type="entry name" value="Ig-like_fold"/>
</dbReference>
<dbReference type="Ensembl" id="ENSMMDT00005038230.1">
    <property type="protein sequence ID" value="ENSMMDP00005037435.1"/>
    <property type="gene ID" value="ENSMMDG00005017458.1"/>
</dbReference>
<dbReference type="InterPro" id="IPR059041">
    <property type="entry name" value="Ig_DLEC1_1"/>
</dbReference>
<dbReference type="PANTHER" id="PTHR46348:SF1">
    <property type="entry name" value="DELETED IN LUNG AND ESOPHAGEAL CANCER PROTEIN 1"/>
    <property type="match status" value="1"/>
</dbReference>
<reference evidence="3" key="1">
    <citation type="submission" date="2019-06" db="EMBL/GenBank/DDBJ databases">
        <authorList>
            <consortium name="Wellcome Sanger Institute Data Sharing"/>
        </authorList>
    </citation>
    <scope>NUCLEOTIDE SEQUENCE [LARGE SCALE GENOMIC DNA]</scope>
</reference>
<feature type="compositionally biased region" description="Basic and acidic residues" evidence="1">
    <location>
        <begin position="200"/>
        <end position="213"/>
    </location>
</feature>
<feature type="compositionally biased region" description="Basic and acidic residues" evidence="1">
    <location>
        <begin position="1"/>
        <end position="11"/>
    </location>
</feature>
<feature type="region of interest" description="Disordered" evidence="1">
    <location>
        <begin position="1"/>
        <end position="24"/>
    </location>
</feature>
<dbReference type="GO" id="GO:0005929">
    <property type="term" value="C:cilium"/>
    <property type="evidence" value="ECO:0007669"/>
    <property type="project" value="TreeGrafter"/>
</dbReference>
<sequence>MLEESESRPKLQSDPSMNCLRPTSQISQDISHVLTSIFKDLYTSETTGKDTLSSLTKTRSGRSDYHDRYVEELQQAHAEYNRRIKEADMLEDHIIQARVQATATETQAYERIIEEMGEAEDALALQPAESVFAWCVDNDLLKRHNLICPRDYLPQQSPPVKAPKKIPSEKPLLNLEININCFKKPNQVHPRPKWMGEPSAEDREEGKNKLQRMKERQSFLCNPRFLPPSAPQGGKSLIWPRSKVEKTAQGRKMLEEQRPLCRTGCSYWTCYTPVFLHQTTLELKNLTAVSRHVRVIPPTTPYFSIGLGRFPGEGSVVAPGMSCKYTVRFAPDSLADYKDFVMVETQAQQPLLVPIEARRPPPILTLPRVLECGYCLIGGVKFVEFLCHNHGLSTGTFCIIPKNKWPTSNLRSVVTTYFTEQPPFAVSPSLFVLQPGQATVVEVSLLWRASKCTLLHAYLIIGQSIALELVSVSGVKDPPAIGEMHDLTAEHFVRFGSINPYSVQQKKLVIRNTAHLELPFHWQIMKPNLQPLLPGEAPDPSHIQFHLATDDVFHVSPLTGLLAPCQDQEFLFTFCPNEVNTTQHALQGL</sequence>
<feature type="domain" description="Deleted in lung and esophageal cancer protein 1 Ig-like" evidence="2">
    <location>
        <begin position="277"/>
        <end position="353"/>
    </location>
</feature>
<accession>A0A667Z302</accession>
<name>A0A667Z302_9TELE</name>
<feature type="compositionally biased region" description="Polar residues" evidence="1">
    <location>
        <begin position="13"/>
        <end position="24"/>
    </location>
</feature>
<evidence type="ECO:0000313" key="3">
    <source>
        <dbReference type="Ensembl" id="ENSMMDP00005037435.1"/>
    </source>
</evidence>
<reference evidence="3" key="2">
    <citation type="submission" date="2025-08" db="UniProtKB">
        <authorList>
            <consortium name="Ensembl"/>
        </authorList>
    </citation>
    <scope>IDENTIFICATION</scope>
</reference>
<reference evidence="3" key="3">
    <citation type="submission" date="2025-09" db="UniProtKB">
        <authorList>
            <consortium name="Ensembl"/>
        </authorList>
    </citation>
    <scope>IDENTIFICATION</scope>
</reference>
<evidence type="ECO:0000256" key="1">
    <source>
        <dbReference type="SAM" id="MobiDB-lite"/>
    </source>
</evidence>
<dbReference type="InterPro" id="IPR033304">
    <property type="entry name" value="DLEC1"/>
</dbReference>
<dbReference type="GO" id="GO:0015631">
    <property type="term" value="F:tubulin binding"/>
    <property type="evidence" value="ECO:0007669"/>
    <property type="project" value="TreeGrafter"/>
</dbReference>
<organism evidence="3 4">
    <name type="scientific">Myripristis murdjan</name>
    <name type="common">pinecone soldierfish</name>
    <dbReference type="NCBI Taxonomy" id="586833"/>
    <lineage>
        <taxon>Eukaryota</taxon>
        <taxon>Metazoa</taxon>
        <taxon>Chordata</taxon>
        <taxon>Craniata</taxon>
        <taxon>Vertebrata</taxon>
        <taxon>Euteleostomi</taxon>
        <taxon>Actinopterygii</taxon>
        <taxon>Neopterygii</taxon>
        <taxon>Teleostei</taxon>
        <taxon>Neoteleostei</taxon>
        <taxon>Acanthomorphata</taxon>
        <taxon>Holocentriformes</taxon>
        <taxon>Holocentridae</taxon>
        <taxon>Myripristis</taxon>
    </lineage>
</organism>
<dbReference type="PANTHER" id="PTHR46348">
    <property type="entry name" value="DELETED IN LUNG AND ESOPHAGEAL CANCER PROTEIN 1"/>
    <property type="match status" value="1"/>
</dbReference>
<keyword evidence="4" id="KW-1185">Reference proteome</keyword>